<sequence>MEEPEFSRYLKKHHDFPGVTFDCYFLLNIEYYIAIRERKHAVSNGLPFIHFPKLDDLLQRRLYGISSPVFKVLFHEISKITAALSDKHPKVIVLNHCHVYDKKYSKTDDFPDAVIHPLKFCCFFDSDDVKFTNHIDFRYLTFAIFHSVEMHTVSKLFHEHLEWLSIFSTNGSSFLNYKDLAIFLRFLSKMKGLTVLHFNKVNFPSKWERCLLENLINERIKDLEMNVNDDFVLDLNADLHQFISKQTKFRLFIRKRTGSLKYTGKAFHLQLCDNIPLPSPEIPTLLVIIDENVTLCVPKPTI</sequence>
<name>A0AC34QTD9_9BILA</name>
<accession>A0AC34QTD9</accession>
<dbReference type="WBParaSite" id="JU765_v2.g19165.t1">
    <property type="protein sequence ID" value="JU765_v2.g19165.t1"/>
    <property type="gene ID" value="JU765_v2.g19165"/>
</dbReference>
<evidence type="ECO:0000313" key="2">
    <source>
        <dbReference type="WBParaSite" id="JU765_v2.g19165.t1"/>
    </source>
</evidence>
<reference evidence="2" key="1">
    <citation type="submission" date="2022-11" db="UniProtKB">
        <authorList>
            <consortium name="WormBaseParasite"/>
        </authorList>
    </citation>
    <scope>IDENTIFICATION</scope>
</reference>
<organism evidence="1 2">
    <name type="scientific">Panagrolaimus sp. JU765</name>
    <dbReference type="NCBI Taxonomy" id="591449"/>
    <lineage>
        <taxon>Eukaryota</taxon>
        <taxon>Metazoa</taxon>
        <taxon>Ecdysozoa</taxon>
        <taxon>Nematoda</taxon>
        <taxon>Chromadorea</taxon>
        <taxon>Rhabditida</taxon>
        <taxon>Tylenchina</taxon>
        <taxon>Panagrolaimomorpha</taxon>
        <taxon>Panagrolaimoidea</taxon>
        <taxon>Panagrolaimidae</taxon>
        <taxon>Panagrolaimus</taxon>
    </lineage>
</organism>
<proteinExistence type="predicted"/>
<dbReference type="Proteomes" id="UP000887576">
    <property type="component" value="Unplaced"/>
</dbReference>
<protein>
    <submittedName>
        <fullName evidence="2">Maturase K</fullName>
    </submittedName>
</protein>
<evidence type="ECO:0000313" key="1">
    <source>
        <dbReference type="Proteomes" id="UP000887576"/>
    </source>
</evidence>